<keyword evidence="3" id="KW-1185">Reference proteome</keyword>
<evidence type="ECO:0000313" key="3">
    <source>
        <dbReference type="Proteomes" id="UP000244741"/>
    </source>
</evidence>
<reference evidence="2 3" key="1">
    <citation type="submission" date="2017-12" db="EMBL/GenBank/DDBJ databases">
        <title>Genomic characterization of T5-related Aeromonas hydrophila phages AhSzq-1 and AhSzw-1 and proposal to be two new species.</title>
        <authorList>
            <person name="Chen L."/>
            <person name="Yuan S."/>
            <person name="Ma Y."/>
        </authorList>
    </citation>
    <scope>NUCLEOTIDE SEQUENCE [LARGE SCALE GENOMIC DNA]</scope>
    <source>
        <strain evidence="2">Seawater</strain>
    </source>
</reference>
<proteinExistence type="predicted"/>
<sequence length="129" mass="14665">MTFANLEIIVWIPVAVMLIGMMIWGVVIWGVNRHPKVKEFNNKYSVFGYGCLVMTLLTLVYLVFKSLTSPIMRPINEVAPRLQRPVAEVEVEMPTKLENKTLQAKPKDVINSQPETPLVDKAVKNVQEK</sequence>
<keyword evidence="1" id="KW-0472">Membrane</keyword>
<dbReference type="EMBL" id="MG676224">
    <property type="protein sequence ID" value="AVR75916.1"/>
    <property type="molecule type" value="Genomic_DNA"/>
</dbReference>
<evidence type="ECO:0000313" key="2">
    <source>
        <dbReference type="EMBL" id="AVR75916.1"/>
    </source>
</evidence>
<keyword evidence="1" id="KW-1133">Transmembrane helix</keyword>
<keyword evidence="1" id="KW-0812">Transmembrane</keyword>
<organism evidence="2 3">
    <name type="scientific">Aeromonas phage AhSzq-1</name>
    <dbReference type="NCBI Taxonomy" id="2138298"/>
    <lineage>
        <taxon>Viruses</taxon>
        <taxon>Duplodnaviria</taxon>
        <taxon>Heunggongvirae</taxon>
        <taxon>Uroviricota</taxon>
        <taxon>Caudoviricetes</taxon>
        <taxon>Demerecviridae</taxon>
        <taxon>Shenzhenvirus</taxon>
        <taxon>Shenzhenvirus AhSzq1</taxon>
    </lineage>
</organism>
<evidence type="ECO:0000256" key="1">
    <source>
        <dbReference type="SAM" id="Phobius"/>
    </source>
</evidence>
<feature type="transmembrane region" description="Helical" evidence="1">
    <location>
        <begin position="9"/>
        <end position="32"/>
    </location>
</feature>
<protein>
    <submittedName>
        <fullName evidence="2">Uncharacterized protein</fullName>
    </submittedName>
</protein>
<feature type="transmembrane region" description="Helical" evidence="1">
    <location>
        <begin position="44"/>
        <end position="64"/>
    </location>
</feature>
<name>A0A2R4ALM9_9CAUD</name>
<accession>A0A2R4ALM9</accession>
<dbReference type="Proteomes" id="UP000244741">
    <property type="component" value="Segment"/>
</dbReference>
<gene>
    <name evidence="2" type="ORF">AhSzq1_23</name>
</gene>